<dbReference type="EMBL" id="CP073767">
    <property type="protein sequence ID" value="UWZ52986.1"/>
    <property type="molecule type" value="Genomic_DNA"/>
</dbReference>
<reference evidence="1" key="1">
    <citation type="submission" date="2021-04" db="EMBL/GenBank/DDBJ databases">
        <title>Dactylosporangium aurantiacum NRRL B-8018 full assembly.</title>
        <authorList>
            <person name="Hartkoorn R.C."/>
            <person name="Beaudoing E."/>
            <person name="Hot D."/>
        </authorList>
    </citation>
    <scope>NUCLEOTIDE SEQUENCE</scope>
    <source>
        <strain evidence="1">NRRL B-8018</strain>
    </source>
</reference>
<name>A0A9Q9ICZ3_9ACTN</name>
<gene>
    <name evidence="1" type="ORF">Daura_41355</name>
</gene>
<proteinExistence type="predicted"/>
<accession>A0A9Q9ICZ3</accession>
<protein>
    <submittedName>
        <fullName evidence="1">Uncharacterized protein</fullName>
    </submittedName>
</protein>
<dbReference type="RefSeq" id="WP_081970146.1">
    <property type="nucleotide sequence ID" value="NZ_CP073767.1"/>
</dbReference>
<organism evidence="1 2">
    <name type="scientific">Dactylosporangium aurantiacum</name>
    <dbReference type="NCBI Taxonomy" id="35754"/>
    <lineage>
        <taxon>Bacteria</taxon>
        <taxon>Bacillati</taxon>
        <taxon>Actinomycetota</taxon>
        <taxon>Actinomycetes</taxon>
        <taxon>Micromonosporales</taxon>
        <taxon>Micromonosporaceae</taxon>
        <taxon>Dactylosporangium</taxon>
    </lineage>
</organism>
<sequence>MEPPTALPGGVVGPVTRLHTAWAIASPLRSRAAPSTVTYGNLVVATSAQTLSAAESRYRDTPILDSIDEVRTDTVAAGLGTARPVLSIAARGRRAHRRRLLHLEPPSRAAGRAGLPVTP</sequence>
<evidence type="ECO:0000313" key="1">
    <source>
        <dbReference type="EMBL" id="UWZ52986.1"/>
    </source>
</evidence>
<dbReference type="Proteomes" id="UP001058003">
    <property type="component" value="Chromosome"/>
</dbReference>
<evidence type="ECO:0000313" key="2">
    <source>
        <dbReference type="Proteomes" id="UP001058003"/>
    </source>
</evidence>
<dbReference type="AlphaFoldDB" id="A0A9Q9ICZ3"/>
<dbReference type="KEGG" id="daur:Daura_41355"/>
<keyword evidence="2" id="KW-1185">Reference proteome</keyword>